<gene>
    <name evidence="1" type="ORF">BCR25_05490</name>
</gene>
<evidence type="ECO:0000313" key="2">
    <source>
        <dbReference type="Proteomes" id="UP000095094"/>
    </source>
</evidence>
<keyword evidence="2" id="KW-1185">Reference proteome</keyword>
<organism evidence="1 2">
    <name type="scientific">Enterococcus termitis</name>
    <dbReference type="NCBI Taxonomy" id="332950"/>
    <lineage>
        <taxon>Bacteria</taxon>
        <taxon>Bacillati</taxon>
        <taxon>Bacillota</taxon>
        <taxon>Bacilli</taxon>
        <taxon>Lactobacillales</taxon>
        <taxon>Enterococcaceae</taxon>
        <taxon>Enterococcus</taxon>
    </lineage>
</organism>
<dbReference type="EMBL" id="MIJY01000023">
    <property type="protein sequence ID" value="OEG12943.1"/>
    <property type="molecule type" value="Genomic_DNA"/>
</dbReference>
<proteinExistence type="predicted"/>
<protein>
    <submittedName>
        <fullName evidence="1">Uncharacterized protein</fullName>
    </submittedName>
</protein>
<evidence type="ECO:0000313" key="1">
    <source>
        <dbReference type="EMBL" id="OEG12943.1"/>
    </source>
</evidence>
<comment type="caution">
    <text evidence="1">The sequence shown here is derived from an EMBL/GenBank/DDBJ whole genome shotgun (WGS) entry which is preliminary data.</text>
</comment>
<dbReference type="RefSeq" id="WP_069663643.1">
    <property type="nucleotide sequence ID" value="NZ_JBHUJJ010000001.1"/>
</dbReference>
<reference evidence="2" key="1">
    <citation type="submission" date="2016-09" db="EMBL/GenBank/DDBJ databases">
        <authorList>
            <person name="Gulvik C.A."/>
        </authorList>
    </citation>
    <scope>NUCLEOTIDE SEQUENCE [LARGE SCALE GENOMIC DNA]</scope>
    <source>
        <strain evidence="2">LMG 8895</strain>
    </source>
</reference>
<accession>A0A1E5GJN5</accession>
<sequence>MIQEMTYRLKGSRTGKVYFLGLTKNGCIRNLNDVIQPEFNKEKRKLEPIFIERLKAGKWHRLEQNTRRSAYESKWYKKSEFANSKPNCRFVGISSKQKNKRK</sequence>
<dbReference type="Proteomes" id="UP000095094">
    <property type="component" value="Unassembled WGS sequence"/>
</dbReference>
<name>A0A1E5GJN5_9ENTE</name>
<dbReference type="AlphaFoldDB" id="A0A1E5GJN5"/>